<dbReference type="InterPro" id="IPR053981">
    <property type="entry name" value="Gp44/GpP-like_2nd"/>
</dbReference>
<gene>
    <name evidence="4" type="ORF">VC274080_023747</name>
</gene>
<protein>
    <submittedName>
        <fullName evidence="4">Bacteriophage Mu P protein</fullName>
    </submittedName>
</protein>
<dbReference type="Gene3D" id="3.30.1920.10">
    <property type="entry name" value="Baseplate protein-like domains - 2 layer sandwich fold"/>
    <property type="match status" value="1"/>
</dbReference>
<evidence type="ECO:0000259" key="1">
    <source>
        <dbReference type="Pfam" id="PF21683"/>
    </source>
</evidence>
<comment type="caution">
    <text evidence="4">The sequence shown here is derived from an EMBL/GenBank/DDBJ whole genome shotgun (WGS) entry which is preliminary data.</text>
</comment>
<dbReference type="SUPFAM" id="SSF69279">
    <property type="entry name" value="Phage tail proteins"/>
    <property type="match status" value="2"/>
</dbReference>
<name>A0A0K9UPC7_VIBCL</name>
<dbReference type="Pfam" id="PF21683">
    <property type="entry name" value="GpP-like_1st"/>
    <property type="match status" value="1"/>
</dbReference>
<reference evidence="4 5" key="1">
    <citation type="submission" date="2007-01" db="EMBL/GenBank/DDBJ databases">
        <authorList>
            <person name="Kobayashi T."/>
            <person name="Suzuki M."/>
            <person name="Inoue H."/>
            <person name="Itai R.N."/>
            <person name="Takahashi M."/>
            <person name="Nakanishi H."/>
            <person name="Mori S."/>
            <person name="Nishizawa N.K."/>
        </authorList>
    </citation>
    <scope>NUCLEOTIDE SEQUENCE [LARGE SCALE GENOMIC DNA]</scope>
    <source>
        <strain evidence="4 5">2740-80</strain>
    </source>
</reference>
<dbReference type="Pfam" id="PF21929">
    <property type="entry name" value="GpP_4th"/>
    <property type="match status" value="1"/>
</dbReference>
<dbReference type="Proteomes" id="UP000003017">
    <property type="component" value="Unassembled WGS sequence"/>
</dbReference>
<dbReference type="InterPro" id="IPR023399">
    <property type="entry name" value="Baseplate-like_2-layer_sand"/>
</dbReference>
<reference evidence="4 5" key="2">
    <citation type="submission" date="2010-08" db="EMBL/GenBank/DDBJ databases">
        <title>The Genome Sequence of Vibrio cholerae strain 2740-80.</title>
        <authorList>
            <consortium name="The Broad Institute Genome Sequencing Platform"/>
            <person name="Colwell R."/>
            <person name="Young S.K."/>
            <person name="Zeng Q."/>
            <person name="Alvarado L."/>
            <person name="Berlin A."/>
            <person name="Chapman S."/>
            <person name="Chen Z."/>
            <person name="Freedman E."/>
            <person name="Gellesch M."/>
            <person name="Goldberg J."/>
            <person name="Griggs A."/>
            <person name="Gujja S."/>
            <person name="Heilman E."/>
            <person name="Heiman D."/>
            <person name="Howarth C."/>
            <person name="Larson L."/>
            <person name="Mehta T."/>
            <person name="Neiman D.N."/>
            <person name="Park D."/>
            <person name="Pearson M."/>
            <person name="Roberts A."/>
            <person name="Saif S."/>
            <person name="Shenoy N."/>
            <person name="Sisk P."/>
            <person name="Stolte C."/>
            <person name="Sykes S."/>
            <person name="White J."/>
            <person name="Yandava C."/>
            <person name="Borodovsky M."/>
            <person name="Heidelberg J."/>
            <person name="Haas B."/>
            <person name="Nusbaum C."/>
            <person name="Birren B."/>
        </authorList>
    </citation>
    <scope>NUCLEOTIDE SEQUENCE [LARGE SCALE GENOMIC DNA]</scope>
    <source>
        <strain evidence="4 5">2740-80</strain>
    </source>
</reference>
<dbReference type="PIRSF" id="PIRSF004440">
    <property type="entry name" value="GpP"/>
    <property type="match status" value="1"/>
</dbReference>
<organism evidence="4 5">
    <name type="scientific">Vibrio cholerae 2740-80</name>
    <dbReference type="NCBI Taxonomy" id="412614"/>
    <lineage>
        <taxon>Bacteria</taxon>
        <taxon>Pseudomonadati</taxon>
        <taxon>Pseudomonadota</taxon>
        <taxon>Gammaproteobacteria</taxon>
        <taxon>Vibrionales</taxon>
        <taxon>Vibrionaceae</taxon>
        <taxon>Vibrio</taxon>
    </lineage>
</organism>
<dbReference type="RefSeq" id="WP_001286435.1">
    <property type="nucleotide sequence ID" value="NZ_CP016324.1"/>
</dbReference>
<dbReference type="EMBL" id="AAUT02000021">
    <property type="protein sequence ID" value="KNA57969.1"/>
    <property type="molecule type" value="Genomic_DNA"/>
</dbReference>
<dbReference type="InterPro" id="IPR053982">
    <property type="entry name" value="Gp44/GpP-like_C"/>
</dbReference>
<evidence type="ECO:0000259" key="3">
    <source>
        <dbReference type="Pfam" id="PF22255"/>
    </source>
</evidence>
<evidence type="ECO:0000313" key="5">
    <source>
        <dbReference type="Proteomes" id="UP000003017"/>
    </source>
</evidence>
<feature type="domain" description="Baseplate hub protein gp44-like N-terminal" evidence="1">
    <location>
        <begin position="5"/>
        <end position="95"/>
    </location>
</feature>
<sequence>MSDVVTLRAGGNLYQGWTKISVTRSLEAMSGAFDLELTHKWQGSSDRYRAFMEPIQQGAECIVEIGGDRVITGYVDDWVPSYDDKQVIISVSGRDKTSDLIDCSIVYPSGQFANQDLTQIARTVCQPFGIKVIVNTDVGAPFQRIQIEQGETPYELLSRLARQRGVLLTSDAFGNLVITRASKQRAGFSLVLGQNVKAARGRFSWRNRYSNFIVKASGAAFGRLWDPYPAQTVVGIKAEVKDVEIGRYRPMIIVNEEITTAEGAARRGQWERQRSVGRSNTAEYTVVGWRVPETGKVFDFNQIVPVRDDILGLDEDMLINTIMFSEDDGGRAAVIGVVRPDALDIPPQIEKESSVGGSW</sequence>
<dbReference type="Pfam" id="PF22255">
    <property type="entry name" value="Gp44-like_2nd"/>
    <property type="match status" value="1"/>
</dbReference>
<proteinExistence type="predicted"/>
<dbReference type="Gene3D" id="3.55.50.10">
    <property type="entry name" value="Baseplate protein-like domains"/>
    <property type="match status" value="1"/>
</dbReference>
<evidence type="ECO:0000313" key="4">
    <source>
        <dbReference type="EMBL" id="KNA57969.1"/>
    </source>
</evidence>
<feature type="domain" description="Baseplate hub protein gp44/GpP-like second" evidence="3">
    <location>
        <begin position="97"/>
        <end position="180"/>
    </location>
</feature>
<dbReference type="AlphaFoldDB" id="A0A0K9UPC7"/>
<evidence type="ECO:0000259" key="2">
    <source>
        <dbReference type="Pfam" id="PF21929"/>
    </source>
</evidence>
<dbReference type="Gene3D" id="2.30.300.10">
    <property type="entry name" value="Baseplate protein-like domain - beta roll fold"/>
    <property type="match status" value="1"/>
</dbReference>
<feature type="domain" description="Baseplate hub protein gp44/GpP-like C-terminal" evidence="2">
    <location>
        <begin position="263"/>
        <end position="344"/>
    </location>
</feature>
<dbReference type="InterPro" id="IPR049354">
    <property type="entry name" value="GpP-like_N"/>
</dbReference>
<accession>A0A0K9UPC7</accession>
<dbReference type="InterPro" id="IPR026276">
    <property type="entry name" value="Baseplate_GpP"/>
</dbReference>